<dbReference type="OMA" id="EDHESGM"/>
<dbReference type="PANTHER" id="PTHR22932">
    <property type="entry name" value="TELOMERASE-BINDING PROTEIN P23 HSP90 CO-CHAPERONE"/>
    <property type="match status" value="1"/>
</dbReference>
<evidence type="ECO:0000313" key="5">
    <source>
        <dbReference type="Proteomes" id="UP000654075"/>
    </source>
</evidence>
<dbReference type="CDD" id="cd06465">
    <property type="entry name" value="p23_hB-ind1_like"/>
    <property type="match status" value="1"/>
</dbReference>
<dbReference type="GO" id="GO:0051087">
    <property type="term" value="F:protein-folding chaperone binding"/>
    <property type="evidence" value="ECO:0007669"/>
    <property type="project" value="TreeGrafter"/>
</dbReference>
<dbReference type="GO" id="GO:0005829">
    <property type="term" value="C:cytosol"/>
    <property type="evidence" value="ECO:0007669"/>
    <property type="project" value="TreeGrafter"/>
</dbReference>
<feature type="region of interest" description="Disordered" evidence="2">
    <location>
        <begin position="112"/>
        <end position="171"/>
    </location>
</feature>
<dbReference type="EMBL" id="CAJNNV010021830">
    <property type="protein sequence ID" value="CAE8607529.1"/>
    <property type="molecule type" value="Genomic_DNA"/>
</dbReference>
<feature type="compositionally biased region" description="Acidic residues" evidence="2">
    <location>
        <begin position="155"/>
        <end position="171"/>
    </location>
</feature>
<comment type="similarity">
    <text evidence="1">Belongs to the p23/wos2 family.</text>
</comment>
<evidence type="ECO:0000313" key="4">
    <source>
        <dbReference type="EMBL" id="CAE8607529.1"/>
    </source>
</evidence>
<dbReference type="OrthoDB" id="1564555at2759"/>
<sequence>MAASRGLQPSVTWAQRQDSVFLTIDVKDATNVRIQLQEDSLEFAATAGEDGALYSFQLDFFKPIRREESKWSTKRCPEFYLRKSSDETWPRLQKGAGKLQWVKLDWGKWADSDEEDEKGGFDTSALEDHESGMDFSGLSQEEVEGSDDRDSILADLDEEIAIETDGEDVTR</sequence>
<protein>
    <recommendedName>
        <fullName evidence="3">CS domain-containing protein</fullName>
    </recommendedName>
</protein>
<dbReference type="GO" id="GO:0006457">
    <property type="term" value="P:protein folding"/>
    <property type="evidence" value="ECO:0007669"/>
    <property type="project" value="TreeGrafter"/>
</dbReference>
<dbReference type="InterPro" id="IPR007052">
    <property type="entry name" value="CS_dom"/>
</dbReference>
<evidence type="ECO:0000259" key="3">
    <source>
        <dbReference type="PROSITE" id="PS51203"/>
    </source>
</evidence>
<dbReference type="PANTHER" id="PTHR22932:SF1">
    <property type="entry name" value="CO-CHAPERONE PROTEIN DAF-41"/>
    <property type="match status" value="1"/>
</dbReference>
<gene>
    <name evidence="4" type="ORF">PGLA1383_LOCUS25454</name>
</gene>
<accession>A0A813F037</accession>
<reference evidence="4" key="1">
    <citation type="submission" date="2021-02" db="EMBL/GenBank/DDBJ databases">
        <authorList>
            <person name="Dougan E. K."/>
            <person name="Rhodes N."/>
            <person name="Thang M."/>
            <person name="Chan C."/>
        </authorList>
    </citation>
    <scope>NUCLEOTIDE SEQUENCE</scope>
</reference>
<dbReference type="Proteomes" id="UP000654075">
    <property type="component" value="Unassembled WGS sequence"/>
</dbReference>
<dbReference type="Gene3D" id="2.60.40.790">
    <property type="match status" value="1"/>
</dbReference>
<feature type="domain" description="CS" evidence="3">
    <location>
        <begin position="6"/>
        <end position="93"/>
    </location>
</feature>
<dbReference type="GO" id="GO:0051131">
    <property type="term" value="P:chaperone-mediated protein complex assembly"/>
    <property type="evidence" value="ECO:0007669"/>
    <property type="project" value="TreeGrafter"/>
</dbReference>
<organism evidence="4 5">
    <name type="scientific">Polarella glacialis</name>
    <name type="common">Dinoflagellate</name>
    <dbReference type="NCBI Taxonomy" id="89957"/>
    <lineage>
        <taxon>Eukaryota</taxon>
        <taxon>Sar</taxon>
        <taxon>Alveolata</taxon>
        <taxon>Dinophyceae</taxon>
        <taxon>Suessiales</taxon>
        <taxon>Suessiaceae</taxon>
        <taxon>Polarella</taxon>
    </lineage>
</organism>
<comment type="caution">
    <text evidence="4">The sequence shown here is derived from an EMBL/GenBank/DDBJ whole genome shotgun (WGS) entry which is preliminary data.</text>
</comment>
<keyword evidence="5" id="KW-1185">Reference proteome</keyword>
<evidence type="ECO:0000256" key="1">
    <source>
        <dbReference type="ARBA" id="ARBA00025733"/>
    </source>
</evidence>
<evidence type="ECO:0000256" key="2">
    <source>
        <dbReference type="SAM" id="MobiDB-lite"/>
    </source>
</evidence>
<dbReference type="GO" id="GO:0051879">
    <property type="term" value="F:Hsp90 protein binding"/>
    <property type="evidence" value="ECO:0007669"/>
    <property type="project" value="InterPro"/>
</dbReference>
<dbReference type="InterPro" id="IPR045250">
    <property type="entry name" value="p23-like"/>
</dbReference>
<name>A0A813F037_POLGL</name>
<dbReference type="SUPFAM" id="SSF49764">
    <property type="entry name" value="HSP20-like chaperones"/>
    <property type="match status" value="1"/>
</dbReference>
<dbReference type="InterPro" id="IPR008978">
    <property type="entry name" value="HSP20-like_chaperone"/>
</dbReference>
<dbReference type="AlphaFoldDB" id="A0A813F037"/>
<dbReference type="Pfam" id="PF04969">
    <property type="entry name" value="CS"/>
    <property type="match status" value="1"/>
</dbReference>
<dbReference type="PROSITE" id="PS51203">
    <property type="entry name" value="CS"/>
    <property type="match status" value="1"/>
</dbReference>
<dbReference type="FunFam" id="2.60.40.790:FF:000013">
    <property type="entry name" value="Very-long-chain (3R)-3-hydroxyacyl-CoA dehydratase"/>
    <property type="match status" value="1"/>
</dbReference>
<dbReference type="GO" id="GO:0005634">
    <property type="term" value="C:nucleus"/>
    <property type="evidence" value="ECO:0007669"/>
    <property type="project" value="TreeGrafter"/>
</dbReference>
<proteinExistence type="inferred from homology"/>